<keyword evidence="6" id="KW-1185">Reference proteome</keyword>
<evidence type="ECO:0000256" key="1">
    <source>
        <dbReference type="ARBA" id="ARBA00022658"/>
    </source>
</evidence>
<evidence type="ECO:0000256" key="2">
    <source>
        <dbReference type="ARBA" id="ARBA00022737"/>
    </source>
</evidence>
<feature type="signal peptide" evidence="3">
    <location>
        <begin position="1"/>
        <end position="27"/>
    </location>
</feature>
<evidence type="ECO:0000313" key="6">
    <source>
        <dbReference type="Proteomes" id="UP000185596"/>
    </source>
</evidence>
<dbReference type="SUPFAM" id="SSF50985">
    <property type="entry name" value="RCC1/BLIP-II"/>
    <property type="match status" value="2"/>
</dbReference>
<name>A0A1Q8CRM6_9PSEU</name>
<dbReference type="GO" id="GO:0005737">
    <property type="term" value="C:cytoplasm"/>
    <property type="evidence" value="ECO:0007669"/>
    <property type="project" value="TreeGrafter"/>
</dbReference>
<dbReference type="EMBL" id="MSIE01000022">
    <property type="protein sequence ID" value="OLF17011.1"/>
    <property type="molecule type" value="Genomic_DNA"/>
</dbReference>
<gene>
    <name evidence="5" type="ORF">BU204_13825</name>
</gene>
<dbReference type="RefSeq" id="WP_075126063.1">
    <property type="nucleotide sequence ID" value="NZ_MSIE01000022.1"/>
</dbReference>
<dbReference type="PANTHER" id="PTHR45982:SF1">
    <property type="entry name" value="REGULATOR OF CHROMOSOME CONDENSATION"/>
    <property type="match status" value="1"/>
</dbReference>
<keyword evidence="3" id="KW-0732">Signal</keyword>
<sequence length="833" mass="83881">MLLRRSVVLLTTLAAALAVTSTATSGADPGPPEVRLDSVAAAAADFVPPSKTAALRATTAEWAEDGAAARAQSRDVGVAAAANSGGSSFTSLTPVRVLDTRNGIGVPTAPLPSRGVVTLDLGSRVPANATAVVLNVTGITPTAGTYVTVWPSGQDRPDASSLNLRAGEIRPNAVTVGLGPDGAVQFYNNAGNTHLLADLAGYYAPNTGSRFTSIAPTRVLNTRASGGALPARGTRTINLSGHVPATATAVTFNLTGVGATTGTYVTAWPTGQARPNASSLNLAAGATTPNLVTVALGTNRSVTLYNNAGNVHLIADLAGYYATDRGHSFYQMTPLRVIDTRPGDPLPGGWIAEVSLANQLPASASAVVFNLVGTNVTASTYLTAYPTGATQPNASNLNLVRGQTSANLVTVALGTGRGVDIYNLAGNVDFLMDLAGYFAPPPAACTVDCVHSWGDNEYGLLGVGTTGGASDAPGRVDGLSGVTQVTAGEINTYALRSNGTVWAWGLDDAAGLGTGRPWGLSTVPVQVSNLSGITQVAAGAYAAYAVDSSGRAWAWGSNYNGALGDGTMTERRTPVRVANLPADVVQVAGAYETGYALRSNGTVWVWGANGGAFGNGSYGTGCDQSPVGPGCRSLTPIQVPGLTGVVSITATRAAVFAVKADGSVWAWGFNDAGQLGIGTAGGPACSTNVQAPDCMALSPVQIPKLTGVVEVASGSGAATYARRSDGTVLSWGFNGAGQLGNGTVGTDCATPEGPNCVQTSPGPVENLTEVTDLAGGYNHGVALRADGTVWTWGSNSYGQLGNQSLFTEVPTQVEGVSGASAVGGGGWGSYAVS</sequence>
<proteinExistence type="predicted"/>
<keyword evidence="2" id="KW-0677">Repeat</keyword>
<dbReference type="PRINTS" id="PR00633">
    <property type="entry name" value="RCCNDNSATION"/>
</dbReference>
<dbReference type="PROSITE" id="PS00626">
    <property type="entry name" value="RCC1_2"/>
    <property type="match status" value="1"/>
</dbReference>
<dbReference type="Pfam" id="PF25390">
    <property type="entry name" value="WD40_RLD"/>
    <property type="match status" value="1"/>
</dbReference>
<feature type="domain" description="RCC1-like" evidence="4">
    <location>
        <begin position="450"/>
        <end position="826"/>
    </location>
</feature>
<dbReference type="AlphaFoldDB" id="A0A1Q8CRM6"/>
<dbReference type="InterPro" id="IPR051553">
    <property type="entry name" value="Ran_GTPase-activating"/>
</dbReference>
<comment type="caution">
    <text evidence="5">The sequence shown here is derived from an EMBL/GenBank/DDBJ whole genome shotgun (WGS) entry which is preliminary data.</text>
</comment>
<reference evidence="5 6" key="1">
    <citation type="submission" date="2016-12" db="EMBL/GenBank/DDBJ databases">
        <title>The draft genome sequence of Actinophytocola sp. 11-183.</title>
        <authorList>
            <person name="Wang W."/>
            <person name="Yuan L."/>
        </authorList>
    </citation>
    <scope>NUCLEOTIDE SEQUENCE [LARGE SCALE GENOMIC DNA]</scope>
    <source>
        <strain evidence="5 6">11-183</strain>
    </source>
</reference>
<dbReference type="PROSITE" id="PS50012">
    <property type="entry name" value="RCC1_3"/>
    <property type="match status" value="6"/>
</dbReference>
<dbReference type="Proteomes" id="UP000185596">
    <property type="component" value="Unassembled WGS sequence"/>
</dbReference>
<dbReference type="PANTHER" id="PTHR45982">
    <property type="entry name" value="REGULATOR OF CHROMOSOME CONDENSATION"/>
    <property type="match status" value="1"/>
</dbReference>
<feature type="chain" id="PRO_5013339489" description="RCC1-like domain-containing protein" evidence="3">
    <location>
        <begin position="28"/>
        <end position="833"/>
    </location>
</feature>
<dbReference type="STRING" id="1912961.BU204_13825"/>
<protein>
    <recommendedName>
        <fullName evidence="4">RCC1-like domain-containing protein</fullName>
    </recommendedName>
</protein>
<keyword evidence="1" id="KW-0344">Guanine-nucleotide releasing factor</keyword>
<evidence type="ECO:0000313" key="5">
    <source>
        <dbReference type="EMBL" id="OLF17011.1"/>
    </source>
</evidence>
<evidence type="ECO:0000259" key="4">
    <source>
        <dbReference type="Pfam" id="PF25390"/>
    </source>
</evidence>
<organism evidence="5 6">
    <name type="scientific">Actinophytocola xanthii</name>
    <dbReference type="NCBI Taxonomy" id="1912961"/>
    <lineage>
        <taxon>Bacteria</taxon>
        <taxon>Bacillati</taxon>
        <taxon>Actinomycetota</taxon>
        <taxon>Actinomycetes</taxon>
        <taxon>Pseudonocardiales</taxon>
        <taxon>Pseudonocardiaceae</taxon>
    </lineage>
</organism>
<evidence type="ECO:0000256" key="3">
    <source>
        <dbReference type="SAM" id="SignalP"/>
    </source>
</evidence>
<dbReference type="GO" id="GO:0005085">
    <property type="term" value="F:guanyl-nucleotide exchange factor activity"/>
    <property type="evidence" value="ECO:0007669"/>
    <property type="project" value="TreeGrafter"/>
</dbReference>
<dbReference type="Gene3D" id="2.130.10.30">
    <property type="entry name" value="Regulator of chromosome condensation 1/beta-lactamase-inhibitor protein II"/>
    <property type="match status" value="2"/>
</dbReference>
<dbReference type="InterPro" id="IPR058923">
    <property type="entry name" value="RCC1-like_dom"/>
</dbReference>
<dbReference type="InterPro" id="IPR000408">
    <property type="entry name" value="Reg_chr_condens"/>
</dbReference>
<dbReference type="OrthoDB" id="9796385at2"/>
<dbReference type="InterPro" id="IPR009091">
    <property type="entry name" value="RCC1/BLIP-II"/>
</dbReference>
<accession>A0A1Q8CRM6</accession>